<dbReference type="GO" id="GO:0051539">
    <property type="term" value="F:4 iron, 4 sulfur cluster binding"/>
    <property type="evidence" value="ECO:0007669"/>
    <property type="project" value="UniProtKB-KW"/>
</dbReference>
<evidence type="ECO:0000256" key="11">
    <source>
        <dbReference type="ARBA" id="ARBA00023204"/>
    </source>
</evidence>
<dbReference type="InterPro" id="IPR051536">
    <property type="entry name" value="UDG_Type-4/5"/>
</dbReference>
<dbReference type="CDD" id="cd10030">
    <property type="entry name" value="UDG-F4_TTUDGA_SPO1dp_like"/>
    <property type="match status" value="1"/>
</dbReference>
<accession>I7LIA9</accession>
<evidence type="ECO:0000256" key="8">
    <source>
        <dbReference type="ARBA" id="ARBA00022801"/>
    </source>
</evidence>
<feature type="domain" description="Uracil-DNA glycosylase-like" evidence="12">
    <location>
        <begin position="28"/>
        <end position="183"/>
    </location>
</feature>
<dbReference type="SMART" id="SM00986">
    <property type="entry name" value="UDG"/>
    <property type="match status" value="1"/>
</dbReference>
<reference evidence="13 14" key="1">
    <citation type="journal article" date="2011" name="J. Bacteriol.">
        <title>Draft genome sequence of Caloramator australicus strain RC3T, a thermoanaerobe from the Great Artesian Basin of Australia.</title>
        <authorList>
            <person name="Ogg C.D."/>
            <person name="Patel B.K.C."/>
        </authorList>
    </citation>
    <scope>NUCLEOTIDE SEQUENCE [LARGE SCALE GENOMIC DNA]</scope>
    <source>
        <strain evidence="13 14">RC3</strain>
    </source>
</reference>
<evidence type="ECO:0000256" key="3">
    <source>
        <dbReference type="ARBA" id="ARBA00012030"/>
    </source>
</evidence>
<dbReference type="EMBL" id="CAKP01000033">
    <property type="protein sequence ID" value="CCJ32802.1"/>
    <property type="molecule type" value="Genomic_DNA"/>
</dbReference>
<dbReference type="PANTHER" id="PTHR33693">
    <property type="entry name" value="TYPE-5 URACIL-DNA GLYCOSYLASE"/>
    <property type="match status" value="1"/>
</dbReference>
<evidence type="ECO:0000256" key="7">
    <source>
        <dbReference type="ARBA" id="ARBA00022763"/>
    </source>
</evidence>
<dbReference type="eggNOG" id="COG1573">
    <property type="taxonomic scope" value="Bacteria"/>
</dbReference>
<comment type="caution">
    <text evidence="13">The sequence shown here is derived from an EMBL/GenBank/DDBJ whole genome shotgun (WGS) entry which is preliminary data.</text>
</comment>
<dbReference type="Gene3D" id="3.40.470.10">
    <property type="entry name" value="Uracil-DNA glycosylase-like domain"/>
    <property type="match status" value="1"/>
</dbReference>
<gene>
    <name evidence="13" type="ORF">CAAU_0718</name>
</gene>
<dbReference type="Proteomes" id="UP000007652">
    <property type="component" value="Unassembled WGS sequence"/>
</dbReference>
<evidence type="ECO:0000256" key="6">
    <source>
        <dbReference type="ARBA" id="ARBA00022723"/>
    </source>
</evidence>
<dbReference type="InterPro" id="IPR005122">
    <property type="entry name" value="Uracil-DNA_glycosylase-like"/>
</dbReference>
<evidence type="ECO:0000256" key="10">
    <source>
        <dbReference type="ARBA" id="ARBA00023014"/>
    </source>
</evidence>
<dbReference type="GO" id="GO:0004844">
    <property type="term" value="F:uracil DNA N-glycosylase activity"/>
    <property type="evidence" value="ECO:0007669"/>
    <property type="project" value="UniProtKB-EC"/>
</dbReference>
<evidence type="ECO:0000256" key="1">
    <source>
        <dbReference type="ARBA" id="ARBA00001400"/>
    </source>
</evidence>
<keyword evidence="11" id="KW-0234">DNA repair</keyword>
<evidence type="ECO:0000259" key="12">
    <source>
        <dbReference type="SMART" id="SM00986"/>
    </source>
</evidence>
<keyword evidence="6" id="KW-0479">Metal-binding</keyword>
<keyword evidence="10" id="KW-0411">Iron-sulfur</keyword>
<dbReference type="SMART" id="SM00987">
    <property type="entry name" value="UreE_C"/>
    <property type="match status" value="1"/>
</dbReference>
<dbReference type="NCBIfam" id="TIGR00758">
    <property type="entry name" value="UDG_fam4"/>
    <property type="match status" value="1"/>
</dbReference>
<dbReference type="PANTHER" id="PTHR33693:SF1">
    <property type="entry name" value="TYPE-4 URACIL-DNA GLYCOSYLASE"/>
    <property type="match status" value="1"/>
</dbReference>
<dbReference type="AlphaFoldDB" id="I7LIA9"/>
<evidence type="ECO:0000313" key="13">
    <source>
        <dbReference type="EMBL" id="CCJ32802.1"/>
    </source>
</evidence>
<dbReference type="STRING" id="857293.CAAU_0718"/>
<keyword evidence="5" id="KW-0004">4Fe-4S</keyword>
<dbReference type="RefSeq" id="WP_008908078.1">
    <property type="nucleotide sequence ID" value="NZ_CAKP01000033.1"/>
</dbReference>
<keyword evidence="14" id="KW-1185">Reference proteome</keyword>
<comment type="similarity">
    <text evidence="2">Belongs to the uracil-DNA glycosylase (UDG) superfamily. Type 4 (UDGa) family.</text>
</comment>
<dbReference type="Pfam" id="PF03167">
    <property type="entry name" value="UDG"/>
    <property type="match status" value="1"/>
</dbReference>
<evidence type="ECO:0000256" key="5">
    <source>
        <dbReference type="ARBA" id="ARBA00022485"/>
    </source>
</evidence>
<dbReference type="InterPro" id="IPR036895">
    <property type="entry name" value="Uracil-DNA_glycosylase-like_sf"/>
</dbReference>
<dbReference type="EC" id="3.2.2.27" evidence="3"/>
<evidence type="ECO:0000256" key="4">
    <source>
        <dbReference type="ARBA" id="ARBA00019403"/>
    </source>
</evidence>
<keyword evidence="8" id="KW-0378">Hydrolase</keyword>
<dbReference type="GO" id="GO:0046872">
    <property type="term" value="F:metal ion binding"/>
    <property type="evidence" value="ECO:0007669"/>
    <property type="project" value="UniProtKB-KW"/>
</dbReference>
<comment type="catalytic activity">
    <reaction evidence="1">
        <text>Hydrolyzes single-stranded DNA or mismatched double-stranded DNA and polynucleotides, releasing free uracil.</text>
        <dbReference type="EC" id="3.2.2.27"/>
    </reaction>
</comment>
<name>I7LIA9_9CLOT</name>
<evidence type="ECO:0000256" key="2">
    <source>
        <dbReference type="ARBA" id="ARBA00006521"/>
    </source>
</evidence>
<keyword evidence="9" id="KW-0408">Iron</keyword>
<evidence type="ECO:0000313" key="14">
    <source>
        <dbReference type="Proteomes" id="UP000007652"/>
    </source>
</evidence>
<organism evidence="13 14">
    <name type="scientific">Caloramator australicus RC3</name>
    <dbReference type="NCBI Taxonomy" id="857293"/>
    <lineage>
        <taxon>Bacteria</taxon>
        <taxon>Bacillati</taxon>
        <taxon>Bacillota</taxon>
        <taxon>Clostridia</taxon>
        <taxon>Eubacteriales</taxon>
        <taxon>Clostridiaceae</taxon>
        <taxon>Caloramator</taxon>
    </lineage>
</organism>
<keyword evidence="7" id="KW-0227">DNA damage</keyword>
<proteinExistence type="inferred from homology"/>
<evidence type="ECO:0000256" key="9">
    <source>
        <dbReference type="ARBA" id="ARBA00023004"/>
    </source>
</evidence>
<sequence>MDINIDALKEEYIKKLKDELGIEKKVVFGEGAKNAKIMLIGEAPGRFEEKIGRPFVGQAGKNLDEFLNILGLNRDDLYITNVVKFRPTKKDAKTQRLSNRAPNKKEIELSKEFLIKEIEFIKPKIIVTLGNVPLKALLYDKASIGEYHGKLVNLDNKKIFPLYHPASIIYNRSLYDVYLEDLKKLRKVLEGEEYI</sequence>
<protein>
    <recommendedName>
        <fullName evidence="4">Type-4 uracil-DNA glycosylase</fullName>
        <ecNumber evidence="3">3.2.2.27</ecNumber>
    </recommendedName>
</protein>
<dbReference type="SUPFAM" id="SSF52141">
    <property type="entry name" value="Uracil-DNA glycosylase-like"/>
    <property type="match status" value="1"/>
</dbReference>
<dbReference type="GO" id="GO:0006281">
    <property type="term" value="P:DNA repair"/>
    <property type="evidence" value="ECO:0007669"/>
    <property type="project" value="UniProtKB-KW"/>
</dbReference>
<dbReference type="InterPro" id="IPR005273">
    <property type="entry name" value="Ura-DNA_glyco_family4"/>
</dbReference>